<name>A0A8X6YXY7_9ARAC</name>
<evidence type="ECO:0000313" key="1">
    <source>
        <dbReference type="EMBL" id="GFY78029.1"/>
    </source>
</evidence>
<dbReference type="EMBL" id="BMAV01022776">
    <property type="protein sequence ID" value="GFY78029.1"/>
    <property type="molecule type" value="Genomic_DNA"/>
</dbReference>
<sequence>MFMPFRLCPLTLTEDSLKCGRSPFEDDPHKRRPETTTTVKTHDIVLDDRQVKATEIVLWEYQKKKSVKHFAQRLMDAKILLQDGWRIH</sequence>
<accession>A0A8X6YXY7</accession>
<comment type="caution">
    <text evidence="1">The sequence shown here is derived from an EMBL/GenBank/DDBJ whole genome shotgun (WGS) entry which is preliminary data.</text>
</comment>
<keyword evidence="2" id="KW-1185">Reference proteome</keyword>
<organism evidence="1 2">
    <name type="scientific">Trichonephila inaurata madagascariensis</name>
    <dbReference type="NCBI Taxonomy" id="2747483"/>
    <lineage>
        <taxon>Eukaryota</taxon>
        <taxon>Metazoa</taxon>
        <taxon>Ecdysozoa</taxon>
        <taxon>Arthropoda</taxon>
        <taxon>Chelicerata</taxon>
        <taxon>Arachnida</taxon>
        <taxon>Araneae</taxon>
        <taxon>Araneomorphae</taxon>
        <taxon>Entelegynae</taxon>
        <taxon>Araneoidea</taxon>
        <taxon>Nephilidae</taxon>
        <taxon>Trichonephila</taxon>
        <taxon>Trichonephila inaurata</taxon>
    </lineage>
</organism>
<dbReference type="Proteomes" id="UP000886998">
    <property type="component" value="Unassembled WGS sequence"/>
</dbReference>
<dbReference type="AlphaFoldDB" id="A0A8X6YXY7"/>
<proteinExistence type="predicted"/>
<evidence type="ECO:0000313" key="2">
    <source>
        <dbReference type="Proteomes" id="UP000886998"/>
    </source>
</evidence>
<protein>
    <submittedName>
        <fullName evidence="1">Uncharacterized protein</fullName>
    </submittedName>
</protein>
<reference evidence="1" key="1">
    <citation type="submission" date="2020-08" db="EMBL/GenBank/DDBJ databases">
        <title>Multicomponent nature underlies the extraordinary mechanical properties of spider dragline silk.</title>
        <authorList>
            <person name="Kono N."/>
            <person name="Nakamura H."/>
            <person name="Mori M."/>
            <person name="Yoshida Y."/>
            <person name="Ohtoshi R."/>
            <person name="Malay A.D."/>
            <person name="Moran D.A.P."/>
            <person name="Tomita M."/>
            <person name="Numata K."/>
            <person name="Arakawa K."/>
        </authorList>
    </citation>
    <scope>NUCLEOTIDE SEQUENCE</scope>
</reference>
<gene>
    <name evidence="1" type="ORF">TNIN_92111</name>
</gene>